<dbReference type="Proteomes" id="UP000790377">
    <property type="component" value="Unassembled WGS sequence"/>
</dbReference>
<gene>
    <name evidence="1" type="ORF">BJ138DRAFT_1144516</name>
</gene>
<keyword evidence="2" id="KW-1185">Reference proteome</keyword>
<comment type="caution">
    <text evidence="1">The sequence shown here is derived from an EMBL/GenBank/DDBJ whole genome shotgun (WGS) entry which is preliminary data.</text>
</comment>
<dbReference type="EMBL" id="MU267618">
    <property type="protein sequence ID" value="KAH7914161.1"/>
    <property type="molecule type" value="Genomic_DNA"/>
</dbReference>
<proteinExistence type="predicted"/>
<protein>
    <submittedName>
        <fullName evidence="1">Uncharacterized protein</fullName>
    </submittedName>
</protein>
<evidence type="ECO:0000313" key="2">
    <source>
        <dbReference type="Proteomes" id="UP000790377"/>
    </source>
</evidence>
<accession>A0ACB8AMK1</accession>
<organism evidence="1 2">
    <name type="scientific">Hygrophoropsis aurantiaca</name>
    <dbReference type="NCBI Taxonomy" id="72124"/>
    <lineage>
        <taxon>Eukaryota</taxon>
        <taxon>Fungi</taxon>
        <taxon>Dikarya</taxon>
        <taxon>Basidiomycota</taxon>
        <taxon>Agaricomycotina</taxon>
        <taxon>Agaricomycetes</taxon>
        <taxon>Agaricomycetidae</taxon>
        <taxon>Boletales</taxon>
        <taxon>Coniophorineae</taxon>
        <taxon>Hygrophoropsidaceae</taxon>
        <taxon>Hygrophoropsis</taxon>
    </lineage>
</organism>
<sequence>MATSLDFSLGALEIGVLLSTCLYGVTTVQAYTYWSSRFRDPLWLRLLVASIWVLESFHTIFLWVYLYRLTVTYYGVSAVLASTTWSLDVSALFDGVIGATVQAYFAWRVHVVSQKYFIPVVSWCGSLLQLSAATAITILSTGTTIVYFDTHYEWLIAVNLALDLFVDLVNTSALCYHLWLGRNGMRHTDRVLDTLLMWTIETGLLTTVAAVMMLILSFAMAETALWITISMFYAKLYSNSLLASLNGRSSLRRTRHKDSANGVSTFPASGIAINVETAVEMQPLGSVDIKLQNRVHSTSSDEKHPSECGGKSFV</sequence>
<name>A0ACB8AMK1_9AGAM</name>
<evidence type="ECO:0000313" key="1">
    <source>
        <dbReference type="EMBL" id="KAH7914161.1"/>
    </source>
</evidence>
<reference evidence="1" key="1">
    <citation type="journal article" date="2021" name="New Phytol.">
        <title>Evolutionary innovations through gain and loss of genes in the ectomycorrhizal Boletales.</title>
        <authorList>
            <person name="Wu G."/>
            <person name="Miyauchi S."/>
            <person name="Morin E."/>
            <person name="Kuo A."/>
            <person name="Drula E."/>
            <person name="Varga T."/>
            <person name="Kohler A."/>
            <person name="Feng B."/>
            <person name="Cao Y."/>
            <person name="Lipzen A."/>
            <person name="Daum C."/>
            <person name="Hundley H."/>
            <person name="Pangilinan J."/>
            <person name="Johnson J."/>
            <person name="Barry K."/>
            <person name="LaButti K."/>
            <person name="Ng V."/>
            <person name="Ahrendt S."/>
            <person name="Min B."/>
            <person name="Choi I.G."/>
            <person name="Park H."/>
            <person name="Plett J.M."/>
            <person name="Magnuson J."/>
            <person name="Spatafora J.W."/>
            <person name="Nagy L.G."/>
            <person name="Henrissat B."/>
            <person name="Grigoriev I.V."/>
            <person name="Yang Z.L."/>
            <person name="Xu J."/>
            <person name="Martin F.M."/>
        </authorList>
    </citation>
    <scope>NUCLEOTIDE SEQUENCE</scope>
    <source>
        <strain evidence="1">ATCC 28755</strain>
    </source>
</reference>